<dbReference type="OrthoDB" id="2119855at2"/>
<organism evidence="1 2">
    <name type="scientific">Selenihalanaerobacter shriftii</name>
    <dbReference type="NCBI Taxonomy" id="142842"/>
    <lineage>
        <taxon>Bacteria</taxon>
        <taxon>Bacillati</taxon>
        <taxon>Bacillota</taxon>
        <taxon>Clostridia</taxon>
        <taxon>Halanaerobiales</taxon>
        <taxon>Halobacteroidaceae</taxon>
        <taxon>Selenihalanaerobacter</taxon>
    </lineage>
</organism>
<dbReference type="AlphaFoldDB" id="A0A1T4LYC9"/>
<dbReference type="RefSeq" id="WP_078809784.1">
    <property type="nucleotide sequence ID" value="NZ_FUWM01000009.1"/>
</dbReference>
<name>A0A1T4LYC9_9FIRM</name>
<evidence type="ECO:0008006" key="3">
    <source>
        <dbReference type="Google" id="ProtNLM"/>
    </source>
</evidence>
<sequence length="74" mass="7981">MPFDELLEEQLGDYVEVIITAGGGCCTQEGILCQVAVDNIILINDDVRIEIPFDSIAAVRKLAGGAPFDEEVEV</sequence>
<evidence type="ECO:0000313" key="2">
    <source>
        <dbReference type="Proteomes" id="UP000190625"/>
    </source>
</evidence>
<dbReference type="Proteomes" id="UP000190625">
    <property type="component" value="Unassembled WGS sequence"/>
</dbReference>
<dbReference type="EMBL" id="FUWM01000009">
    <property type="protein sequence ID" value="SJZ59749.1"/>
    <property type="molecule type" value="Genomic_DNA"/>
</dbReference>
<protein>
    <recommendedName>
        <fullName evidence="3">Sporulation protein, YlmC/YmxH family</fullName>
    </recommendedName>
</protein>
<reference evidence="2" key="1">
    <citation type="submission" date="2017-02" db="EMBL/GenBank/DDBJ databases">
        <authorList>
            <person name="Varghese N."/>
            <person name="Submissions S."/>
        </authorList>
    </citation>
    <scope>NUCLEOTIDE SEQUENCE [LARGE SCALE GENOMIC DNA]</scope>
    <source>
        <strain evidence="2">ATCC BAA-73</strain>
    </source>
</reference>
<keyword evidence="2" id="KW-1185">Reference proteome</keyword>
<gene>
    <name evidence="1" type="ORF">SAMN02745118_01300</name>
</gene>
<proteinExistence type="predicted"/>
<accession>A0A1T4LYC9</accession>
<evidence type="ECO:0000313" key="1">
    <source>
        <dbReference type="EMBL" id="SJZ59749.1"/>
    </source>
</evidence>